<feature type="region of interest" description="Disordered" evidence="1">
    <location>
        <begin position="154"/>
        <end position="223"/>
    </location>
</feature>
<proteinExistence type="predicted"/>
<dbReference type="AlphaFoldDB" id="A0A9W9YDF6"/>
<feature type="region of interest" description="Disordered" evidence="1">
    <location>
        <begin position="99"/>
        <end position="121"/>
    </location>
</feature>
<gene>
    <name evidence="2" type="ORF">OS493_014835</name>
</gene>
<protein>
    <submittedName>
        <fullName evidence="2">Uncharacterized protein</fullName>
    </submittedName>
</protein>
<feature type="compositionally biased region" description="Basic and acidic residues" evidence="1">
    <location>
        <begin position="170"/>
        <end position="184"/>
    </location>
</feature>
<feature type="compositionally biased region" description="Polar residues" evidence="1">
    <location>
        <begin position="154"/>
        <end position="165"/>
    </location>
</feature>
<feature type="compositionally biased region" description="Polar residues" evidence="1">
    <location>
        <begin position="528"/>
        <end position="546"/>
    </location>
</feature>
<sequence>MASDVVVDREGAGGNPVLQENVPPINGTTSEKRLTKVERARREALSAFGDCPFNALVVKRECFKSKLNATAKNAATRKDSNRRLTRMERARKEANEAFKNISLGQKRKASAIEKKTGTHPVTDNAKKRLTRLERCKFEAQQAFGNVPLSTLTAGNIEQHQEQNSVKTKRPRIETKRTSISEKVMKEKRKSTNKGRQNRRSASRRRSSAMTRQRSSTKGSRLTKVQASQLEALKSFGGQSLENVWKNSKVSSPVVEGVAVTADDSCQSVGMEPVGMEPVAMEPVDMESVGMEPVAMEQVGMEPVAMEPVGMEPVAMEPVGMEPVGMESVGMEPVGREPVGREPVAMEPVDMESVGMEPVDMEPVGRESVGVVTQQDSGMDDCQLVDESTQVDGPSDNELHREGCESNEVNQTTDTSIAQVQNVAIGAPQVETREDHMHTREDHMHTHEDHVQNMKEMTPIPEENTPEASAQSSITHFKNATPVESKPLTRLEKARMESLQSFNGHAFEHVIKTSTRKMARYLTPVKHQGTNTEVNRTRNTPSQTENSYCKRHPRPNNSFYSNLRDNSFCDRGTLLESSKMVVSTARSLDTPSPDCSPATHGTH</sequence>
<comment type="caution">
    <text evidence="2">The sequence shown here is derived from an EMBL/GenBank/DDBJ whole genome shotgun (WGS) entry which is preliminary data.</text>
</comment>
<organism evidence="2 3">
    <name type="scientific">Desmophyllum pertusum</name>
    <dbReference type="NCBI Taxonomy" id="174260"/>
    <lineage>
        <taxon>Eukaryota</taxon>
        <taxon>Metazoa</taxon>
        <taxon>Cnidaria</taxon>
        <taxon>Anthozoa</taxon>
        <taxon>Hexacorallia</taxon>
        <taxon>Scleractinia</taxon>
        <taxon>Caryophylliina</taxon>
        <taxon>Caryophylliidae</taxon>
        <taxon>Desmophyllum</taxon>
    </lineage>
</organism>
<evidence type="ECO:0000313" key="2">
    <source>
        <dbReference type="EMBL" id="KAJ7334512.1"/>
    </source>
</evidence>
<feature type="region of interest" description="Disordered" evidence="1">
    <location>
        <begin position="1"/>
        <end position="30"/>
    </location>
</feature>
<reference evidence="2" key="1">
    <citation type="submission" date="2023-01" db="EMBL/GenBank/DDBJ databases">
        <title>Genome assembly of the deep-sea coral Lophelia pertusa.</title>
        <authorList>
            <person name="Herrera S."/>
            <person name="Cordes E."/>
        </authorList>
    </citation>
    <scope>NUCLEOTIDE SEQUENCE</scope>
    <source>
        <strain evidence="2">USNM1676648</strain>
        <tissue evidence="2">Polyp</tissue>
    </source>
</reference>
<accession>A0A9W9YDF6</accession>
<feature type="region of interest" description="Disordered" evidence="1">
    <location>
        <begin position="528"/>
        <end position="556"/>
    </location>
</feature>
<feature type="compositionally biased region" description="Basic residues" evidence="1">
    <location>
        <begin position="185"/>
        <end position="206"/>
    </location>
</feature>
<evidence type="ECO:0000256" key="1">
    <source>
        <dbReference type="SAM" id="MobiDB-lite"/>
    </source>
</evidence>
<feature type="compositionally biased region" description="Low complexity" evidence="1">
    <location>
        <begin position="207"/>
        <end position="216"/>
    </location>
</feature>
<feature type="region of interest" description="Disordered" evidence="1">
    <location>
        <begin position="582"/>
        <end position="602"/>
    </location>
</feature>
<evidence type="ECO:0000313" key="3">
    <source>
        <dbReference type="Proteomes" id="UP001163046"/>
    </source>
</evidence>
<feature type="compositionally biased region" description="Basic and acidic residues" evidence="1">
    <location>
        <begin position="1"/>
        <end position="11"/>
    </location>
</feature>
<dbReference type="Proteomes" id="UP001163046">
    <property type="component" value="Unassembled WGS sequence"/>
</dbReference>
<keyword evidence="3" id="KW-1185">Reference proteome</keyword>
<name>A0A9W9YDF6_9CNID</name>
<dbReference type="OrthoDB" id="5972520at2759"/>
<dbReference type="EMBL" id="MU827784">
    <property type="protein sequence ID" value="KAJ7334512.1"/>
    <property type="molecule type" value="Genomic_DNA"/>
</dbReference>